<dbReference type="Proteomes" id="UP001168821">
    <property type="component" value="Unassembled WGS sequence"/>
</dbReference>
<dbReference type="AlphaFoldDB" id="A0AA38MT84"/>
<evidence type="ECO:0000313" key="2">
    <source>
        <dbReference type="Proteomes" id="UP001168821"/>
    </source>
</evidence>
<reference evidence="1" key="1">
    <citation type="journal article" date="2023" name="G3 (Bethesda)">
        <title>Whole genome assemblies of Zophobas morio and Tenebrio molitor.</title>
        <authorList>
            <person name="Kaur S."/>
            <person name="Stinson S.A."/>
            <person name="diCenzo G.C."/>
        </authorList>
    </citation>
    <scope>NUCLEOTIDE SEQUENCE</scope>
    <source>
        <strain evidence="1">QUZm001</strain>
    </source>
</reference>
<protein>
    <submittedName>
        <fullName evidence="1">Uncharacterized protein</fullName>
    </submittedName>
</protein>
<dbReference type="EMBL" id="JALNTZ010000001">
    <property type="protein sequence ID" value="KAJ3666577.1"/>
    <property type="molecule type" value="Genomic_DNA"/>
</dbReference>
<keyword evidence="2" id="KW-1185">Reference proteome</keyword>
<gene>
    <name evidence="1" type="ORF">Zmor_002014</name>
</gene>
<accession>A0AA38MT84</accession>
<comment type="caution">
    <text evidence="1">The sequence shown here is derived from an EMBL/GenBank/DDBJ whole genome shotgun (WGS) entry which is preliminary data.</text>
</comment>
<evidence type="ECO:0000313" key="1">
    <source>
        <dbReference type="EMBL" id="KAJ3666577.1"/>
    </source>
</evidence>
<organism evidence="1 2">
    <name type="scientific">Zophobas morio</name>
    <dbReference type="NCBI Taxonomy" id="2755281"/>
    <lineage>
        <taxon>Eukaryota</taxon>
        <taxon>Metazoa</taxon>
        <taxon>Ecdysozoa</taxon>
        <taxon>Arthropoda</taxon>
        <taxon>Hexapoda</taxon>
        <taxon>Insecta</taxon>
        <taxon>Pterygota</taxon>
        <taxon>Neoptera</taxon>
        <taxon>Endopterygota</taxon>
        <taxon>Coleoptera</taxon>
        <taxon>Polyphaga</taxon>
        <taxon>Cucujiformia</taxon>
        <taxon>Tenebrionidae</taxon>
        <taxon>Zophobas</taxon>
    </lineage>
</organism>
<proteinExistence type="predicted"/>
<sequence>MVKNSLAPFPTIILASIEDSIPVSSVVSARLSRINPCPGYSNRGFRPAKICFVVVAKEQYMLKYTMKSESSSDFISLSIVLSALEKAKPCSVLLVLFCMNHSIGVVKLLIFT</sequence>
<name>A0AA38MT84_9CUCU</name>